<organism evidence="2 3">
    <name type="scientific">Streptococcus downei MFe28</name>
    <dbReference type="NCBI Taxonomy" id="764290"/>
    <lineage>
        <taxon>Bacteria</taxon>
        <taxon>Bacillati</taxon>
        <taxon>Bacillota</taxon>
        <taxon>Bacilli</taxon>
        <taxon>Lactobacillales</taxon>
        <taxon>Streptococcaceae</taxon>
        <taxon>Streptococcus</taxon>
    </lineage>
</organism>
<dbReference type="InterPro" id="IPR052712">
    <property type="entry name" value="Acid_resist_chaperone_HdeD"/>
</dbReference>
<accession>A0A380JF71</accession>
<reference evidence="2 3" key="1">
    <citation type="submission" date="2018-06" db="EMBL/GenBank/DDBJ databases">
        <authorList>
            <consortium name="Pathogen Informatics"/>
            <person name="Doyle S."/>
        </authorList>
    </citation>
    <scope>NUCLEOTIDE SEQUENCE [LARGE SCALE GENOMIC DNA]</scope>
    <source>
        <strain evidence="3">NCTC 11391</strain>
    </source>
</reference>
<evidence type="ECO:0000313" key="3">
    <source>
        <dbReference type="Proteomes" id="UP000254082"/>
    </source>
</evidence>
<protein>
    <submittedName>
        <fullName evidence="2">Conserved hypothetical, predicted membrane protein (TMS5)</fullName>
    </submittedName>
</protein>
<feature type="transmembrane region" description="Helical" evidence="1">
    <location>
        <begin position="141"/>
        <end position="166"/>
    </location>
</feature>
<feature type="transmembrane region" description="Helical" evidence="1">
    <location>
        <begin position="57"/>
        <end position="76"/>
    </location>
</feature>
<dbReference type="Proteomes" id="UP000254082">
    <property type="component" value="Unassembled WGS sequence"/>
</dbReference>
<dbReference type="GO" id="GO:0005886">
    <property type="term" value="C:plasma membrane"/>
    <property type="evidence" value="ECO:0007669"/>
    <property type="project" value="TreeGrafter"/>
</dbReference>
<dbReference type="PANTHER" id="PTHR34989:SF1">
    <property type="entry name" value="PROTEIN HDED"/>
    <property type="match status" value="1"/>
</dbReference>
<feature type="transmembrane region" description="Helical" evidence="1">
    <location>
        <begin position="31"/>
        <end position="50"/>
    </location>
</feature>
<dbReference type="Pfam" id="PF03729">
    <property type="entry name" value="DUF308"/>
    <property type="match status" value="1"/>
</dbReference>
<feature type="transmembrane region" description="Helical" evidence="1">
    <location>
        <begin position="82"/>
        <end position="104"/>
    </location>
</feature>
<feature type="transmembrane region" description="Helical" evidence="1">
    <location>
        <begin position="116"/>
        <end position="135"/>
    </location>
</feature>
<gene>
    <name evidence="2" type="ORF">NCTC11391_01487</name>
</gene>
<dbReference type="EMBL" id="UHFA01000002">
    <property type="protein sequence ID" value="SUN36468.1"/>
    <property type="molecule type" value="Genomic_DNA"/>
</dbReference>
<dbReference type="OrthoDB" id="2236550at2"/>
<dbReference type="AlphaFoldDB" id="A0A380JF71"/>
<keyword evidence="1" id="KW-1133">Transmembrane helix</keyword>
<evidence type="ECO:0000256" key="1">
    <source>
        <dbReference type="SAM" id="Phobius"/>
    </source>
</evidence>
<keyword evidence="3" id="KW-1185">Reference proteome</keyword>
<sequence length="169" mass="18768">MKWFPLAGGILSILYAFFLFAHPLTSVATIAWIIALVIFVSGISNFLEYINHRDNRSFWQLIQSIFSIVIGFILLISSVFSLAIAFMTIIAYWVLFSGILRLLTGLQLRKLRFPSSSLHISSAILTIIFGLVLLGTPLFSASVIGFLVALVFLFVGSILLSIFFSLNVD</sequence>
<keyword evidence="1" id="KW-0472">Membrane</keyword>
<evidence type="ECO:0000313" key="2">
    <source>
        <dbReference type="EMBL" id="SUN36468.1"/>
    </source>
</evidence>
<dbReference type="RefSeq" id="WP_002997937.1">
    <property type="nucleotide sequence ID" value="NZ_UHFA01000002.1"/>
</dbReference>
<proteinExistence type="predicted"/>
<dbReference type="PANTHER" id="PTHR34989">
    <property type="entry name" value="PROTEIN HDED"/>
    <property type="match status" value="1"/>
</dbReference>
<keyword evidence="1" id="KW-0812">Transmembrane</keyword>
<name>A0A380JF71_STRDO</name>
<dbReference type="InterPro" id="IPR005325">
    <property type="entry name" value="DUF308_memb"/>
</dbReference>